<evidence type="ECO:0000256" key="3">
    <source>
        <dbReference type="SAM" id="MobiDB-lite"/>
    </source>
</evidence>
<dbReference type="OMA" id="NQYRIMK"/>
<protein>
    <submittedName>
        <fullName evidence="5">Outer dynein arm docking complex subunit 1</fullName>
    </submittedName>
</protein>
<keyword evidence="1 2" id="KW-0175">Coiled coil</keyword>
<dbReference type="GO" id="GO:0003341">
    <property type="term" value="P:cilium movement"/>
    <property type="evidence" value="ECO:0007669"/>
    <property type="project" value="TreeGrafter"/>
</dbReference>
<dbReference type="InterPro" id="IPR049258">
    <property type="entry name" value="ODAD1_CC"/>
</dbReference>
<dbReference type="GO" id="GO:0005930">
    <property type="term" value="C:axoneme"/>
    <property type="evidence" value="ECO:0007669"/>
    <property type="project" value="TreeGrafter"/>
</dbReference>
<feature type="region of interest" description="Disordered" evidence="3">
    <location>
        <begin position="498"/>
        <end position="519"/>
    </location>
</feature>
<evidence type="ECO:0000259" key="4">
    <source>
        <dbReference type="Pfam" id="PF21773"/>
    </source>
</evidence>
<feature type="coiled-coil region" evidence="2">
    <location>
        <begin position="230"/>
        <end position="257"/>
    </location>
</feature>
<evidence type="ECO:0000313" key="6">
    <source>
        <dbReference type="Proteomes" id="UP000264800"/>
    </source>
</evidence>
<evidence type="ECO:0000313" key="5">
    <source>
        <dbReference type="Ensembl" id="ENSKMAP00000012897.1"/>
    </source>
</evidence>
<dbReference type="GeneTree" id="ENSGT00940000153116"/>
<sequence length="553" mass="63778">MPLGRSAKSTPSDNSEMDVDELEMAKLQRQFRIMEGDRQAYSIQAREQIRKQQQEIEKLLREQEELHRNLGACKSLSRQHRDVEDTQSLQVLLEQRDVVEKEMETEKRCQKQLQAEISSLEAKLAELRKGVISSSDSQRSEARKTQKAILTLEYKLDRASTRFNEQVTKNSHLKEELRTLHIERARFQQLHNRLNKELQEVHKNIGEIINLSTAAYDAREEAQSKMNLMREKAVKDLAQYNTEMKELERIIAHELNLKEFMSTKCNERMEEVSEHEVTARQLSDLKDQKKVDSGEESLDALEEVFEQIQTVTGEDNLDLLVSQFIQAEDRNFAIFNFVNEQSNEAETLRDQISQIQKVMERFQLEGLQREQHHRSLMSDVDERRKESESEAEIHENQASAISKILDGIKAGINSIFSKMDCDRSVIEDKLGSSSGITENNVMSYLGLVEQKTHELLTIHTFLNSKDLEKDYDSTDLAKFLLGQNPELLQQNLSIQPAVKSDAEESPLTDEDERPLSQDELRRKIIKGVLQTERLASQGATKTSKISGKQHNLE</sequence>
<feature type="domain" description="ODAD1 central coiled coil region" evidence="4">
    <location>
        <begin position="146"/>
        <end position="432"/>
    </location>
</feature>
<feature type="region of interest" description="Disordered" evidence="3">
    <location>
        <begin position="1"/>
        <end position="21"/>
    </location>
</feature>
<evidence type="ECO:0000256" key="1">
    <source>
        <dbReference type="ARBA" id="ARBA00023054"/>
    </source>
</evidence>
<dbReference type="GO" id="GO:0036158">
    <property type="term" value="P:outer dynein arm assembly"/>
    <property type="evidence" value="ECO:0007669"/>
    <property type="project" value="TreeGrafter"/>
</dbReference>
<proteinExistence type="predicted"/>
<dbReference type="Ensembl" id="ENSKMAT00000013090.1">
    <property type="protein sequence ID" value="ENSKMAP00000012897.1"/>
    <property type="gene ID" value="ENSKMAG00000009680.1"/>
</dbReference>
<dbReference type="PANTHER" id="PTHR21694:SF35">
    <property type="entry name" value="OUTER DYNEIN ARM-DOCKING COMPLEX SUBUNIT 1"/>
    <property type="match status" value="1"/>
</dbReference>
<dbReference type="PANTHER" id="PTHR21694">
    <property type="entry name" value="COILED-COIL DOMAIN-CONTAINING PROTEIN 63"/>
    <property type="match status" value="1"/>
</dbReference>
<organism evidence="5 6">
    <name type="scientific">Kryptolebias marmoratus</name>
    <name type="common">Mangrove killifish</name>
    <name type="synonym">Rivulus marmoratus</name>
    <dbReference type="NCBI Taxonomy" id="37003"/>
    <lineage>
        <taxon>Eukaryota</taxon>
        <taxon>Metazoa</taxon>
        <taxon>Chordata</taxon>
        <taxon>Craniata</taxon>
        <taxon>Vertebrata</taxon>
        <taxon>Euteleostomi</taxon>
        <taxon>Actinopterygii</taxon>
        <taxon>Neopterygii</taxon>
        <taxon>Teleostei</taxon>
        <taxon>Neoteleostei</taxon>
        <taxon>Acanthomorphata</taxon>
        <taxon>Ovalentaria</taxon>
        <taxon>Atherinomorphae</taxon>
        <taxon>Cyprinodontiformes</taxon>
        <taxon>Rivulidae</taxon>
        <taxon>Kryptolebias</taxon>
    </lineage>
</organism>
<evidence type="ECO:0000256" key="2">
    <source>
        <dbReference type="SAM" id="Coils"/>
    </source>
</evidence>
<feature type="region of interest" description="Disordered" evidence="3">
    <location>
        <begin position="372"/>
        <end position="395"/>
    </location>
</feature>
<reference evidence="5" key="1">
    <citation type="submission" date="2025-08" db="UniProtKB">
        <authorList>
            <consortium name="Ensembl"/>
        </authorList>
    </citation>
    <scope>IDENTIFICATION</scope>
</reference>
<accession>A0A3Q3FIR1</accession>
<dbReference type="STRING" id="37003.ENSKMAP00000012897"/>
<dbReference type="Pfam" id="PF21773">
    <property type="entry name" value="ODAD1_CC"/>
    <property type="match status" value="1"/>
</dbReference>
<keyword evidence="6" id="KW-1185">Reference proteome</keyword>
<dbReference type="InterPro" id="IPR051876">
    <property type="entry name" value="ODA-DC/CCD"/>
</dbReference>
<dbReference type="Proteomes" id="UP000264800">
    <property type="component" value="Unplaced"/>
</dbReference>
<feature type="coiled-coil region" evidence="2">
    <location>
        <begin position="103"/>
        <end position="130"/>
    </location>
</feature>
<dbReference type="AlphaFoldDB" id="A0A3Q3FIR1"/>
<feature type="compositionally biased region" description="Basic and acidic residues" evidence="3">
    <location>
        <begin position="380"/>
        <end position="395"/>
    </location>
</feature>
<name>A0A3Q3FIR1_KRYMA</name>
<feature type="compositionally biased region" description="Acidic residues" evidence="3">
    <location>
        <begin position="503"/>
        <end position="512"/>
    </location>
</feature>
<feature type="coiled-coil region" evidence="2">
    <location>
        <begin position="42"/>
        <end position="69"/>
    </location>
</feature>
<reference evidence="5" key="2">
    <citation type="submission" date="2025-09" db="UniProtKB">
        <authorList>
            <consortium name="Ensembl"/>
        </authorList>
    </citation>
    <scope>IDENTIFICATION</scope>
</reference>